<dbReference type="Proteomes" id="UP001381693">
    <property type="component" value="Unassembled WGS sequence"/>
</dbReference>
<evidence type="ECO:0000313" key="3">
    <source>
        <dbReference type="Proteomes" id="UP001381693"/>
    </source>
</evidence>
<evidence type="ECO:0000313" key="2">
    <source>
        <dbReference type="EMBL" id="KAK7077507.1"/>
    </source>
</evidence>
<gene>
    <name evidence="2" type="ORF">SK128_020188</name>
</gene>
<sequence>MQVLQVSFFYALAVRPSPVLTRQANHQYEDKDGLVTKEITKKGVVGSVRRQQGDGESSGVGSPPRSILKGPVIAGRGGQGDKAQ</sequence>
<name>A0AAN8X6K7_HALRR</name>
<organism evidence="2 3">
    <name type="scientific">Halocaridina rubra</name>
    <name type="common">Hawaiian red shrimp</name>
    <dbReference type="NCBI Taxonomy" id="373956"/>
    <lineage>
        <taxon>Eukaryota</taxon>
        <taxon>Metazoa</taxon>
        <taxon>Ecdysozoa</taxon>
        <taxon>Arthropoda</taxon>
        <taxon>Crustacea</taxon>
        <taxon>Multicrustacea</taxon>
        <taxon>Malacostraca</taxon>
        <taxon>Eumalacostraca</taxon>
        <taxon>Eucarida</taxon>
        <taxon>Decapoda</taxon>
        <taxon>Pleocyemata</taxon>
        <taxon>Caridea</taxon>
        <taxon>Atyoidea</taxon>
        <taxon>Atyidae</taxon>
        <taxon>Halocaridina</taxon>
    </lineage>
</organism>
<comment type="caution">
    <text evidence="2">The sequence shown here is derived from an EMBL/GenBank/DDBJ whole genome shotgun (WGS) entry which is preliminary data.</text>
</comment>
<dbReference type="EMBL" id="JAXCGZ010008657">
    <property type="protein sequence ID" value="KAK7077507.1"/>
    <property type="molecule type" value="Genomic_DNA"/>
</dbReference>
<dbReference type="AlphaFoldDB" id="A0AAN8X6K7"/>
<feature type="compositionally biased region" description="Gly residues" evidence="1">
    <location>
        <begin position="75"/>
        <end position="84"/>
    </location>
</feature>
<accession>A0AAN8X6K7</accession>
<keyword evidence="3" id="KW-1185">Reference proteome</keyword>
<evidence type="ECO:0000256" key="1">
    <source>
        <dbReference type="SAM" id="MobiDB-lite"/>
    </source>
</evidence>
<protein>
    <submittedName>
        <fullName evidence="2">Uncharacterized protein</fullName>
    </submittedName>
</protein>
<feature type="region of interest" description="Disordered" evidence="1">
    <location>
        <begin position="45"/>
        <end position="84"/>
    </location>
</feature>
<feature type="non-terminal residue" evidence="2">
    <location>
        <position position="84"/>
    </location>
</feature>
<proteinExistence type="predicted"/>
<reference evidence="2 3" key="1">
    <citation type="submission" date="2023-11" db="EMBL/GenBank/DDBJ databases">
        <title>Halocaridina rubra genome assembly.</title>
        <authorList>
            <person name="Smith C."/>
        </authorList>
    </citation>
    <scope>NUCLEOTIDE SEQUENCE [LARGE SCALE GENOMIC DNA]</scope>
    <source>
        <strain evidence="2">EP-1</strain>
        <tissue evidence="2">Whole</tissue>
    </source>
</reference>